<dbReference type="PANTHER" id="PTHR12308">
    <property type="entry name" value="ANOCTAMIN"/>
    <property type="match status" value="1"/>
</dbReference>
<dbReference type="GO" id="GO:0005254">
    <property type="term" value="F:chloride channel activity"/>
    <property type="evidence" value="ECO:0007669"/>
    <property type="project" value="TreeGrafter"/>
</dbReference>
<proteinExistence type="predicted"/>
<dbReference type="GO" id="GO:0016020">
    <property type="term" value="C:membrane"/>
    <property type="evidence" value="ECO:0007669"/>
    <property type="project" value="UniProtKB-SubCell"/>
</dbReference>
<feature type="transmembrane region" description="Helical" evidence="5">
    <location>
        <begin position="263"/>
        <end position="286"/>
    </location>
</feature>
<evidence type="ECO:0000256" key="4">
    <source>
        <dbReference type="ARBA" id="ARBA00023136"/>
    </source>
</evidence>
<evidence type="ECO:0000259" key="7">
    <source>
        <dbReference type="Pfam" id="PF04547"/>
    </source>
</evidence>
<feature type="transmembrane region" description="Helical" evidence="5">
    <location>
        <begin position="153"/>
        <end position="174"/>
    </location>
</feature>
<organism evidence="8 9">
    <name type="scientific">Thraustotheca clavata</name>
    <dbReference type="NCBI Taxonomy" id="74557"/>
    <lineage>
        <taxon>Eukaryota</taxon>
        <taxon>Sar</taxon>
        <taxon>Stramenopiles</taxon>
        <taxon>Oomycota</taxon>
        <taxon>Saprolegniomycetes</taxon>
        <taxon>Saprolegniales</taxon>
        <taxon>Achlyaceae</taxon>
        <taxon>Thraustotheca</taxon>
    </lineage>
</organism>
<dbReference type="STRING" id="74557.A0A1V9ZC87"/>
<protein>
    <submittedName>
        <fullName evidence="8">Reductase with NAD or NADP as acceptor</fullName>
    </submittedName>
</protein>
<dbReference type="GO" id="GO:0006694">
    <property type="term" value="P:steroid biosynthetic process"/>
    <property type="evidence" value="ECO:0007669"/>
    <property type="project" value="InterPro"/>
</dbReference>
<dbReference type="SUPFAM" id="SSF51735">
    <property type="entry name" value="NAD(P)-binding Rossmann-fold domains"/>
    <property type="match status" value="1"/>
</dbReference>
<comment type="subcellular location">
    <subcellularLocation>
        <location evidence="1">Membrane</location>
        <topology evidence="1">Multi-pass membrane protein</topology>
    </subcellularLocation>
</comment>
<keyword evidence="4 5" id="KW-0472">Membrane</keyword>
<keyword evidence="3 5" id="KW-1133">Transmembrane helix</keyword>
<feature type="transmembrane region" description="Helical" evidence="5">
    <location>
        <begin position="68"/>
        <end position="92"/>
    </location>
</feature>
<dbReference type="GO" id="GO:0016616">
    <property type="term" value="F:oxidoreductase activity, acting on the CH-OH group of donors, NAD or NADP as acceptor"/>
    <property type="evidence" value="ECO:0007669"/>
    <property type="project" value="InterPro"/>
</dbReference>
<sequence length="847" mass="96483">MALWATFFLEGWKRTSSIYALQWGTSNHHDTEQPRPQFKGTDAISAINGSKIQYFDDNERLKRRVVSWLVLFLMIALVLSLTAGIFFLRYYITLDKEKDKFVVDVHGHKVPFGSIVVSLINLVQIYIMYRIYDPLSLRMNDYENHATESSYEANYILKAIIFHFVNSYSALIYVASLKSRIGDRCANDNCFDELRYCLIIIYGSQIVIGNTKEVLVPRFWAWLKRRNFNASETKVSPAEEQFFKSHYGWKGTFDDYLEMIIQFGYSTFFVISFPLTPLLSFINNIIEIRIDGFRLRDDCRRPRPRIAANIGLWIEVLETFVTIAIITNGWVIFYTYEYASVLKNYMTAHGTTADFDVSYLELGLFVAFVTVVLGIRAIIAKFINDVPTFVRRQLSRQEFLTSKILDRVKEDNDKEYTVEDRRLATNIHIAPFDDEKREKHGHSMVVGPSPFLSPLQRKAAEKSYPPVPKVCVVTGGTGFVGQRVVEMLVERGASKVISFDIVPKPVEGFWEHENIEYVVGDIADRDAVFNVCKGADCVWHLAAAVGPFHPKELYYRVNYQGTINVIDACKEYNVPKIVMSSSPSTRFDGSDIDGLKEEDMPKLPQDSYLQAYAETKAMGEIEMLKANSPTLMTVAIAPHQVYGPRDNLFMPNILEAGGNGLLRIFATGRTGYGYNKVCFTHVDNYAHGLIIGERALVPNGPATGKFYIVTDGATHPSPAGYAYFWKVVDNSVTAMGFPSLWDKYKLPSWFLWPVAYLSSTISFFTGRSLKLNPFTVRVLTMHRWFDISAAMEDLQFEPIISFDEGWNEMNDWFRLNWLPKFQKSHGLAGIAAQSQAKIDVQATTISS</sequence>
<dbReference type="InterPro" id="IPR049452">
    <property type="entry name" value="Anoctamin_TM"/>
</dbReference>
<dbReference type="OrthoDB" id="10058185at2759"/>
<keyword evidence="9" id="KW-1185">Reference proteome</keyword>
<evidence type="ECO:0000313" key="8">
    <source>
        <dbReference type="EMBL" id="OQR95626.1"/>
    </source>
</evidence>
<name>A0A1V9ZC87_9STRA</name>
<reference evidence="8 9" key="1">
    <citation type="journal article" date="2014" name="Genome Biol. Evol.">
        <title>The secreted proteins of Achlya hypogyna and Thraustotheca clavata identify the ancestral oomycete secretome and reveal gene acquisitions by horizontal gene transfer.</title>
        <authorList>
            <person name="Misner I."/>
            <person name="Blouin N."/>
            <person name="Leonard G."/>
            <person name="Richards T.A."/>
            <person name="Lane C.E."/>
        </authorList>
    </citation>
    <scope>NUCLEOTIDE SEQUENCE [LARGE SCALE GENOMIC DNA]</scope>
    <source>
        <strain evidence="8 9">ATCC 34112</strain>
    </source>
</reference>
<dbReference type="Gene3D" id="3.40.50.720">
    <property type="entry name" value="NAD(P)-binding Rossmann-like Domain"/>
    <property type="match status" value="1"/>
</dbReference>
<feature type="domain" description="3-beta hydroxysteroid dehydrogenase/isomerase" evidence="6">
    <location>
        <begin position="472"/>
        <end position="714"/>
    </location>
</feature>
<comment type="caution">
    <text evidence="8">The sequence shown here is derived from an EMBL/GenBank/DDBJ whole genome shotgun (WGS) entry which is preliminary data.</text>
</comment>
<dbReference type="InterPro" id="IPR002225">
    <property type="entry name" value="3Beta_OHSteriod_DH/Estase"/>
</dbReference>
<evidence type="ECO:0000313" key="9">
    <source>
        <dbReference type="Proteomes" id="UP000243217"/>
    </source>
</evidence>
<evidence type="ECO:0000259" key="6">
    <source>
        <dbReference type="Pfam" id="PF01073"/>
    </source>
</evidence>
<evidence type="ECO:0000256" key="1">
    <source>
        <dbReference type="ARBA" id="ARBA00004141"/>
    </source>
</evidence>
<dbReference type="AlphaFoldDB" id="A0A1V9ZC87"/>
<dbReference type="PANTHER" id="PTHR12308:SF73">
    <property type="entry name" value="ANOCTAMIN"/>
    <property type="match status" value="1"/>
</dbReference>
<feature type="domain" description="Anoctamin transmembrane" evidence="7">
    <location>
        <begin position="1"/>
        <end position="397"/>
    </location>
</feature>
<dbReference type="Pfam" id="PF01073">
    <property type="entry name" value="3Beta_HSD"/>
    <property type="match status" value="1"/>
</dbReference>
<feature type="transmembrane region" description="Helical" evidence="5">
    <location>
        <begin position="362"/>
        <end position="383"/>
    </location>
</feature>
<evidence type="ECO:0000256" key="2">
    <source>
        <dbReference type="ARBA" id="ARBA00022692"/>
    </source>
</evidence>
<dbReference type="EMBL" id="JNBS01002072">
    <property type="protein sequence ID" value="OQR95626.1"/>
    <property type="molecule type" value="Genomic_DNA"/>
</dbReference>
<dbReference type="Proteomes" id="UP000243217">
    <property type="component" value="Unassembled WGS sequence"/>
</dbReference>
<feature type="transmembrane region" description="Helical" evidence="5">
    <location>
        <begin position="306"/>
        <end position="336"/>
    </location>
</feature>
<dbReference type="InterPro" id="IPR007632">
    <property type="entry name" value="Anoctamin"/>
</dbReference>
<dbReference type="Pfam" id="PF04547">
    <property type="entry name" value="Anoctamin"/>
    <property type="match status" value="1"/>
</dbReference>
<evidence type="ECO:0000256" key="5">
    <source>
        <dbReference type="SAM" id="Phobius"/>
    </source>
</evidence>
<feature type="transmembrane region" description="Helical" evidence="5">
    <location>
        <begin position="112"/>
        <end position="132"/>
    </location>
</feature>
<keyword evidence="2 5" id="KW-0812">Transmembrane</keyword>
<evidence type="ECO:0000256" key="3">
    <source>
        <dbReference type="ARBA" id="ARBA00022989"/>
    </source>
</evidence>
<dbReference type="InterPro" id="IPR036291">
    <property type="entry name" value="NAD(P)-bd_dom_sf"/>
</dbReference>
<gene>
    <name evidence="8" type="ORF">THRCLA_07706</name>
</gene>
<accession>A0A1V9ZC87</accession>